<feature type="domain" description="SH3" evidence="5">
    <location>
        <begin position="1364"/>
        <end position="1425"/>
    </location>
</feature>
<dbReference type="PANTHER" id="PTHR14167">
    <property type="entry name" value="SH3 DOMAIN-CONTAINING"/>
    <property type="match status" value="1"/>
</dbReference>
<dbReference type="SUPFAM" id="SSF50044">
    <property type="entry name" value="SH3-domain"/>
    <property type="match status" value="3"/>
</dbReference>
<dbReference type="Pfam" id="PF14604">
    <property type="entry name" value="SH3_9"/>
    <property type="match status" value="2"/>
</dbReference>
<feature type="compositionally biased region" description="Basic and acidic residues" evidence="4">
    <location>
        <begin position="783"/>
        <end position="798"/>
    </location>
</feature>
<dbReference type="CDD" id="cd11781">
    <property type="entry name" value="SH3_Sorbs_1"/>
    <property type="match status" value="1"/>
</dbReference>
<organism evidence="6 7">
    <name type="scientific">Pinctada imbricata</name>
    <name type="common">Atlantic pearl-oyster</name>
    <name type="synonym">Pinctada martensii</name>
    <dbReference type="NCBI Taxonomy" id="66713"/>
    <lineage>
        <taxon>Eukaryota</taxon>
        <taxon>Metazoa</taxon>
        <taxon>Spiralia</taxon>
        <taxon>Lophotrochozoa</taxon>
        <taxon>Mollusca</taxon>
        <taxon>Bivalvia</taxon>
        <taxon>Autobranchia</taxon>
        <taxon>Pteriomorphia</taxon>
        <taxon>Pterioida</taxon>
        <taxon>Pterioidea</taxon>
        <taxon>Pteriidae</taxon>
        <taxon>Pinctada</taxon>
    </lineage>
</organism>
<name>A0AA89C0F8_PINIB</name>
<dbReference type="FunFam" id="2.30.30.40:FF:000001">
    <property type="entry name" value="Sorbin and SH3 domain-containing protein 1 isoform 2"/>
    <property type="match status" value="1"/>
</dbReference>
<accession>A0AA89C0F8</accession>
<evidence type="ECO:0000259" key="5">
    <source>
        <dbReference type="PROSITE" id="PS50002"/>
    </source>
</evidence>
<dbReference type="PRINTS" id="PR00499">
    <property type="entry name" value="P67PHOX"/>
</dbReference>
<dbReference type="EMBL" id="VSWD01000010">
    <property type="protein sequence ID" value="KAK3089502.1"/>
    <property type="molecule type" value="Genomic_DNA"/>
</dbReference>
<feature type="compositionally biased region" description="Polar residues" evidence="4">
    <location>
        <begin position="771"/>
        <end position="781"/>
    </location>
</feature>
<dbReference type="Pfam" id="PF00018">
    <property type="entry name" value="SH3_1"/>
    <property type="match status" value="1"/>
</dbReference>
<evidence type="ECO:0000256" key="4">
    <source>
        <dbReference type="SAM" id="MobiDB-lite"/>
    </source>
</evidence>
<feature type="region of interest" description="Disordered" evidence="4">
    <location>
        <begin position="157"/>
        <end position="178"/>
    </location>
</feature>
<feature type="compositionally biased region" description="Polar residues" evidence="4">
    <location>
        <begin position="1301"/>
        <end position="1316"/>
    </location>
</feature>
<feature type="region of interest" description="Disordered" evidence="4">
    <location>
        <begin position="204"/>
        <end position="230"/>
    </location>
</feature>
<feature type="region of interest" description="Disordered" evidence="4">
    <location>
        <begin position="897"/>
        <end position="995"/>
    </location>
</feature>
<feature type="compositionally biased region" description="Basic and acidic residues" evidence="4">
    <location>
        <begin position="204"/>
        <end position="220"/>
    </location>
</feature>
<dbReference type="InterPro" id="IPR036028">
    <property type="entry name" value="SH3-like_dom_sf"/>
</dbReference>
<sequence>MDPWSDLLSFEAAKGDQKREGFKCSSLRGSVTSERSSRLDPHTYQSYTAGLLHSSGRSEKFLNLQKHFAMLERISEIEQENESFSSSSRPLSYHSGSKVINDDELHDLYFELEEAKKNKEFFSKKPDQVSKQWNPNADRGLLNKEKSFGDLRHKFDNSSEYSEDSFRRSSRRETRNEKFSKLAEKFRSFDDSSGFYEPVEGNCEYRHRSKSEPRRTEESSRSSGMGQGHKVHFERKPVIALYGTNIEENKNKYEIYVQEKKQEHNSGSESDNGLHIRSMSAPYSKESESMGIHVRTNSSKDSHFREHYPMENTSTDHQSNLDEENVNFYSHSDRLKHIGEVHHGRKVTTTYVNENPELWNQFDDYSSGAGGNAPSVQIDSSTNFGAPATSNTNSQNSKNNQTGTSFYNTDMSASVNENDLTANKIRTSLNTAFVKAPQKVELSSSMSIRPKFEVRNLRSLAVNNEFAQGKFSPRKPLLDRYLEDVHAQKGTSEDQGHIQGSGIVTGRAVSTSALYNPSQSLRSDYGQLRKWGMRSELTEAHADEFCETSTINDETDSSFSDNSSTGTFIIKHSDDEDSDGDGVILPDVVKKPLSLQRNAPERSKSVPDLKEEEEKEPIRPRSAKSQFALNKEEVNSTQNNPQRFLSMPRTRSGNLREVMKKYKEEGKFVRSMVKQKDEKKENLPESGDANKDRVVGMRYDAYLPPDDILKEVTKSSAAKYKRDIPIKFDPKSSSVSKMTVEYLDSLGNEWAREKARIARNGRNEQRPIEDNTGSNFGIAQNQQKKDDKNGEGKKEQDRAQNTSSFKQNVHQSKFPDRYYHTIAVPKTKDPLPARGSRPLGYSSLRIGREMRRPLKGPDDTEKKQDQEPVTPPQVPPPPTSTRLQPIAHFHNVYEPVIKTEVHKSSQSSPDYKWQNGPVNGGVAPSPPARVHSKIPKHSIKARHRSNLSAAEQLGVKQPPPIKNSGAFKHQTSDQKRASPPVEKHRKRKEEEEEYRRKRLEQLYDEERRRKIQQEESALEARRHHDFFPSQKSPIPVDRFEEPINQSPQSYGVPPERRRGFQIQGKAKALYSFTAQNPRELPFRKGDVIYLVRQIDKNWFEGERNGRLGIFPKNYIEVITSIEAAQEAALQSEGQARAKYNFTGQTNVELSLRKGEMITLLRRVDDNWFEGRSGGRQGIFPVAYVEVMREPSTPLVTPAPSVITTPMTGTPEMLSPVNYEAPTPPPQPSPGAFSPRSPAAYHQQNRYLGISPQHVAPSHSSPHYDGMSPHGYGGSQRTDSLSSGSPYSPMRIDNGHAPQMNGDFQQSYSQRSHQSPNIGRKHVSPDSSIIRNGGPGFSPGSPMNNIDSQYDVNRNKNMVPTDEDLALSRYRAIYAYKPQNEDELELWENDEVFVMEKCDDGWYVGTSGRTGMFGTFPGNYVQRIQSVDYKLSQKEDEK</sequence>
<feature type="compositionally biased region" description="Basic and acidic residues" evidence="4">
    <location>
        <begin position="599"/>
        <end position="609"/>
    </location>
</feature>
<feature type="compositionally biased region" description="Polar residues" evidence="4">
    <location>
        <begin position="635"/>
        <end position="648"/>
    </location>
</feature>
<dbReference type="InterPro" id="IPR050384">
    <property type="entry name" value="Endophilin_SH3RF"/>
</dbReference>
<dbReference type="PROSITE" id="PS50002">
    <property type="entry name" value="SH3"/>
    <property type="match status" value="3"/>
</dbReference>
<evidence type="ECO:0000313" key="6">
    <source>
        <dbReference type="EMBL" id="KAK3089502.1"/>
    </source>
</evidence>
<evidence type="ECO:0000256" key="1">
    <source>
        <dbReference type="ARBA" id="ARBA00022443"/>
    </source>
</evidence>
<evidence type="ECO:0000313" key="7">
    <source>
        <dbReference type="Proteomes" id="UP001186944"/>
    </source>
</evidence>
<dbReference type="SMART" id="SM00326">
    <property type="entry name" value="SH3"/>
    <property type="match status" value="3"/>
</dbReference>
<evidence type="ECO:0000256" key="2">
    <source>
        <dbReference type="ARBA" id="ARBA00022737"/>
    </source>
</evidence>
<dbReference type="InterPro" id="IPR001452">
    <property type="entry name" value="SH3_domain"/>
</dbReference>
<dbReference type="CDD" id="cd11780">
    <property type="entry name" value="SH3_Sorbs_3"/>
    <property type="match status" value="1"/>
</dbReference>
<feature type="region of interest" description="Disordered" evidence="4">
    <location>
        <begin position="1197"/>
        <end position="1237"/>
    </location>
</feature>
<feature type="compositionally biased region" description="Polar residues" evidence="4">
    <location>
        <begin position="1274"/>
        <end position="1285"/>
    </location>
</feature>
<feature type="compositionally biased region" description="Polar residues" evidence="4">
    <location>
        <begin position="799"/>
        <end position="811"/>
    </location>
</feature>
<dbReference type="PRINTS" id="PR00452">
    <property type="entry name" value="SH3DOMAIN"/>
</dbReference>
<feature type="region of interest" description="Disordered" evidence="4">
    <location>
        <begin position="1251"/>
        <end position="1347"/>
    </location>
</feature>
<feature type="region of interest" description="Disordered" evidence="4">
    <location>
        <begin position="363"/>
        <end position="407"/>
    </location>
</feature>
<keyword evidence="7" id="KW-1185">Reference proteome</keyword>
<feature type="compositionally biased region" description="Polar residues" evidence="4">
    <location>
        <begin position="374"/>
        <end position="384"/>
    </location>
</feature>
<feature type="compositionally biased region" description="Basic and acidic residues" evidence="4">
    <location>
        <begin position="164"/>
        <end position="178"/>
    </location>
</feature>
<feature type="region of interest" description="Disordered" evidence="4">
    <location>
        <begin position="594"/>
        <end position="648"/>
    </location>
</feature>
<keyword evidence="2" id="KW-0677">Repeat</keyword>
<protein>
    <recommendedName>
        <fullName evidence="5">SH3 domain-containing protein</fullName>
    </recommendedName>
</protein>
<proteinExistence type="predicted"/>
<feature type="compositionally biased region" description="Low complexity" evidence="4">
    <location>
        <begin position="389"/>
        <end position="405"/>
    </location>
</feature>
<feature type="region of interest" description="Disordered" evidence="4">
    <location>
        <begin position="757"/>
        <end position="885"/>
    </location>
</feature>
<dbReference type="Gene3D" id="2.30.30.40">
    <property type="entry name" value="SH3 Domains"/>
    <property type="match status" value="3"/>
</dbReference>
<dbReference type="PANTHER" id="PTHR14167:SF116">
    <property type="entry name" value="CAP, ISOFORM AC"/>
    <property type="match status" value="1"/>
</dbReference>
<feature type="domain" description="SH3" evidence="5">
    <location>
        <begin position="1061"/>
        <end position="1120"/>
    </location>
</feature>
<gene>
    <name evidence="6" type="ORF">FSP39_004125</name>
</gene>
<feature type="domain" description="SH3" evidence="5">
    <location>
        <begin position="1130"/>
        <end position="1189"/>
    </location>
</feature>
<feature type="compositionally biased region" description="Pro residues" evidence="4">
    <location>
        <begin position="869"/>
        <end position="879"/>
    </location>
</feature>
<feature type="compositionally biased region" description="Basic and acidic residues" evidence="4">
    <location>
        <begin position="846"/>
        <end position="866"/>
    </location>
</feature>
<evidence type="ECO:0000256" key="3">
    <source>
        <dbReference type="PROSITE-ProRule" id="PRU00192"/>
    </source>
</evidence>
<comment type="caution">
    <text evidence="6">The sequence shown here is derived from an EMBL/GenBank/DDBJ whole genome shotgun (WGS) entry which is preliminary data.</text>
</comment>
<feature type="compositionally biased region" description="Basic and acidic residues" evidence="4">
    <location>
        <begin position="757"/>
        <end position="769"/>
    </location>
</feature>
<keyword evidence="1 3" id="KW-0728">SH3 domain</keyword>
<dbReference type="Proteomes" id="UP001186944">
    <property type="component" value="Unassembled WGS sequence"/>
</dbReference>
<feature type="compositionally biased region" description="Basic residues" evidence="4">
    <location>
        <begin position="930"/>
        <end position="945"/>
    </location>
</feature>
<feature type="region of interest" description="Disordered" evidence="4">
    <location>
        <begin position="672"/>
        <end position="692"/>
    </location>
</feature>
<reference evidence="6" key="1">
    <citation type="submission" date="2019-08" db="EMBL/GenBank/DDBJ databases">
        <title>The improved chromosome-level genome for the pearl oyster Pinctada fucata martensii using PacBio sequencing and Hi-C.</title>
        <authorList>
            <person name="Zheng Z."/>
        </authorList>
    </citation>
    <scope>NUCLEOTIDE SEQUENCE</scope>
    <source>
        <strain evidence="6">ZZ-2019</strain>
        <tissue evidence="6">Adductor muscle</tissue>
    </source>
</reference>
<dbReference type="CDD" id="cd11782">
    <property type="entry name" value="SH3_Sorbs_2"/>
    <property type="match status" value="1"/>
</dbReference>